<gene>
    <name evidence="1" type="ORF">IHE45_04G056800</name>
</gene>
<protein>
    <submittedName>
        <fullName evidence="1">Brevis radix (BRX) domain-containing protein</fullName>
    </submittedName>
</protein>
<accession>A0ACB7WD47</accession>
<dbReference type="EMBL" id="CM037014">
    <property type="protein sequence ID" value="KAH7685694.1"/>
    <property type="molecule type" value="Genomic_DNA"/>
</dbReference>
<reference evidence="2" key="1">
    <citation type="journal article" date="2022" name="Nat. Commun.">
        <title>Chromosome evolution and the genetic basis of agronomically important traits in greater yam.</title>
        <authorList>
            <person name="Bredeson J.V."/>
            <person name="Lyons J.B."/>
            <person name="Oniyinde I.O."/>
            <person name="Okereke N.R."/>
            <person name="Kolade O."/>
            <person name="Nnabue I."/>
            <person name="Nwadili C.O."/>
            <person name="Hribova E."/>
            <person name="Parker M."/>
            <person name="Nwogha J."/>
            <person name="Shu S."/>
            <person name="Carlson J."/>
            <person name="Kariba R."/>
            <person name="Muthemba S."/>
            <person name="Knop K."/>
            <person name="Barton G.J."/>
            <person name="Sherwood A.V."/>
            <person name="Lopez-Montes A."/>
            <person name="Asiedu R."/>
            <person name="Jamnadass R."/>
            <person name="Muchugi A."/>
            <person name="Goodstein D."/>
            <person name="Egesi C.N."/>
            <person name="Featherston J."/>
            <person name="Asfaw A."/>
            <person name="Simpson G.G."/>
            <person name="Dolezel J."/>
            <person name="Hendre P.S."/>
            <person name="Van Deynze A."/>
            <person name="Kumar P.L."/>
            <person name="Obidiegwu J.E."/>
            <person name="Bhattacharjee R."/>
            <person name="Rokhsar D.S."/>
        </authorList>
    </citation>
    <scope>NUCLEOTIDE SEQUENCE [LARGE SCALE GENOMIC DNA]</scope>
    <source>
        <strain evidence="2">cv. TDa95/00328</strain>
    </source>
</reference>
<name>A0ACB7WD47_DIOAL</name>
<sequence>MHIQAESFLKSNENHASEFSSSIVMDSSGNHHSYSNNGGGADVHGQRIENANEEPDSSHSNQSAITETSNGASHQSTDNGVRSPELSSMNHTNVGEVQLVEQFEPGVDVTLIQLPNGTKIFKRIRFSKRRFGEQQAEDWWNKNNERVLMKYSHRVPVAASTQNSSAPLADDEHGAAASSQA</sequence>
<dbReference type="Proteomes" id="UP000827976">
    <property type="component" value="Chromosome 4"/>
</dbReference>
<proteinExistence type="predicted"/>
<evidence type="ECO:0000313" key="2">
    <source>
        <dbReference type="Proteomes" id="UP000827976"/>
    </source>
</evidence>
<comment type="caution">
    <text evidence="1">The sequence shown here is derived from an EMBL/GenBank/DDBJ whole genome shotgun (WGS) entry which is preliminary data.</text>
</comment>
<evidence type="ECO:0000313" key="1">
    <source>
        <dbReference type="EMBL" id="KAH7685694.1"/>
    </source>
</evidence>
<keyword evidence="2" id="KW-1185">Reference proteome</keyword>
<organism evidence="1 2">
    <name type="scientific">Dioscorea alata</name>
    <name type="common">Purple yam</name>
    <dbReference type="NCBI Taxonomy" id="55571"/>
    <lineage>
        <taxon>Eukaryota</taxon>
        <taxon>Viridiplantae</taxon>
        <taxon>Streptophyta</taxon>
        <taxon>Embryophyta</taxon>
        <taxon>Tracheophyta</taxon>
        <taxon>Spermatophyta</taxon>
        <taxon>Magnoliopsida</taxon>
        <taxon>Liliopsida</taxon>
        <taxon>Dioscoreales</taxon>
        <taxon>Dioscoreaceae</taxon>
        <taxon>Dioscorea</taxon>
    </lineage>
</organism>